<accession>A0A8T9C2U6</accession>
<proteinExistence type="predicted"/>
<organism evidence="2 3">
    <name type="scientific">Lachnellula suecica</name>
    <dbReference type="NCBI Taxonomy" id="602035"/>
    <lineage>
        <taxon>Eukaryota</taxon>
        <taxon>Fungi</taxon>
        <taxon>Dikarya</taxon>
        <taxon>Ascomycota</taxon>
        <taxon>Pezizomycotina</taxon>
        <taxon>Leotiomycetes</taxon>
        <taxon>Helotiales</taxon>
        <taxon>Lachnaceae</taxon>
        <taxon>Lachnellula</taxon>
    </lineage>
</organism>
<gene>
    <name evidence="2" type="ORF">LSUE1_G005181</name>
</gene>
<comment type="caution">
    <text evidence="2">The sequence shown here is derived from an EMBL/GenBank/DDBJ whole genome shotgun (WGS) entry which is preliminary data.</text>
</comment>
<dbReference type="OrthoDB" id="4588160at2759"/>
<evidence type="ECO:0000256" key="1">
    <source>
        <dbReference type="SAM" id="SignalP"/>
    </source>
</evidence>
<dbReference type="EMBL" id="QGMK01000982">
    <property type="protein sequence ID" value="TVY75675.1"/>
    <property type="molecule type" value="Genomic_DNA"/>
</dbReference>
<feature type="non-terminal residue" evidence="2">
    <location>
        <position position="79"/>
    </location>
</feature>
<protein>
    <submittedName>
        <fullName evidence="2">Uncharacterized protein</fullName>
    </submittedName>
</protein>
<feature type="signal peptide" evidence="1">
    <location>
        <begin position="1"/>
        <end position="19"/>
    </location>
</feature>
<name>A0A8T9C2U6_9HELO</name>
<dbReference type="AlphaFoldDB" id="A0A8T9C2U6"/>
<sequence length="79" mass="8633">MRFKLLAFSFVLAGASVHALQKALQDGCPKDEYACQDIINSSQCIEQLVLENLAPLTKEAMVKCVVFQDSVTNITGEAK</sequence>
<evidence type="ECO:0000313" key="2">
    <source>
        <dbReference type="EMBL" id="TVY75675.1"/>
    </source>
</evidence>
<evidence type="ECO:0000313" key="3">
    <source>
        <dbReference type="Proteomes" id="UP000469558"/>
    </source>
</evidence>
<keyword evidence="1" id="KW-0732">Signal</keyword>
<dbReference type="Proteomes" id="UP000469558">
    <property type="component" value="Unassembled WGS sequence"/>
</dbReference>
<keyword evidence="3" id="KW-1185">Reference proteome</keyword>
<reference evidence="2 3" key="1">
    <citation type="submission" date="2018-05" db="EMBL/GenBank/DDBJ databases">
        <title>Genome sequencing and assembly of the regulated plant pathogen Lachnellula willkommii and related sister species for the development of diagnostic species identification markers.</title>
        <authorList>
            <person name="Giroux E."/>
            <person name="Bilodeau G."/>
        </authorList>
    </citation>
    <scope>NUCLEOTIDE SEQUENCE [LARGE SCALE GENOMIC DNA]</scope>
    <source>
        <strain evidence="2 3">CBS 268.59</strain>
    </source>
</reference>
<feature type="chain" id="PRO_5035724329" evidence="1">
    <location>
        <begin position="20"/>
        <end position="79"/>
    </location>
</feature>